<keyword evidence="2" id="KW-1185">Reference proteome</keyword>
<dbReference type="Proteomes" id="UP000257109">
    <property type="component" value="Unassembled WGS sequence"/>
</dbReference>
<reference evidence="1" key="1">
    <citation type="submission" date="2018-05" db="EMBL/GenBank/DDBJ databases">
        <title>Draft genome of Mucuna pruriens seed.</title>
        <authorList>
            <person name="Nnadi N.E."/>
            <person name="Vos R."/>
            <person name="Hasami M.H."/>
            <person name="Devisetty U.K."/>
            <person name="Aguiy J.C."/>
        </authorList>
    </citation>
    <scope>NUCLEOTIDE SEQUENCE [LARGE SCALE GENOMIC DNA]</scope>
    <source>
        <strain evidence="1">JCA_2017</strain>
    </source>
</reference>
<dbReference type="EMBL" id="QJKJ01000209">
    <property type="protein sequence ID" value="RDY13732.1"/>
    <property type="molecule type" value="Genomic_DNA"/>
</dbReference>
<gene>
    <name evidence="1" type="ORF">CR513_01315</name>
</gene>
<evidence type="ECO:0000313" key="2">
    <source>
        <dbReference type="Proteomes" id="UP000257109"/>
    </source>
</evidence>
<feature type="non-terminal residue" evidence="1">
    <location>
        <position position="1"/>
    </location>
</feature>
<protein>
    <submittedName>
        <fullName evidence="1">Uncharacterized protein</fullName>
    </submittedName>
</protein>
<comment type="caution">
    <text evidence="1">The sequence shown here is derived from an EMBL/GenBank/DDBJ whole genome shotgun (WGS) entry which is preliminary data.</text>
</comment>
<evidence type="ECO:0000313" key="1">
    <source>
        <dbReference type="EMBL" id="RDY13732.1"/>
    </source>
</evidence>
<accession>A0A371IF94</accession>
<dbReference type="AlphaFoldDB" id="A0A371IF94"/>
<organism evidence="1 2">
    <name type="scientific">Mucuna pruriens</name>
    <name type="common">Velvet bean</name>
    <name type="synonym">Dolichos pruriens</name>
    <dbReference type="NCBI Taxonomy" id="157652"/>
    <lineage>
        <taxon>Eukaryota</taxon>
        <taxon>Viridiplantae</taxon>
        <taxon>Streptophyta</taxon>
        <taxon>Embryophyta</taxon>
        <taxon>Tracheophyta</taxon>
        <taxon>Spermatophyta</taxon>
        <taxon>Magnoliopsida</taxon>
        <taxon>eudicotyledons</taxon>
        <taxon>Gunneridae</taxon>
        <taxon>Pentapetalae</taxon>
        <taxon>rosids</taxon>
        <taxon>fabids</taxon>
        <taxon>Fabales</taxon>
        <taxon>Fabaceae</taxon>
        <taxon>Papilionoideae</taxon>
        <taxon>50 kb inversion clade</taxon>
        <taxon>NPAAA clade</taxon>
        <taxon>indigoferoid/millettioid clade</taxon>
        <taxon>Phaseoleae</taxon>
        <taxon>Mucuna</taxon>
    </lineage>
</organism>
<proteinExistence type="predicted"/>
<name>A0A371IF94_MUCPR</name>
<sequence>MGIRWFPKGTRIQLLVKEALDSCNGRSPLLPTPKTKVCYGSIVGMCLKRKRFNDQYPDAS</sequence>